<name>A0A6P0UNV6_9FLAO</name>
<reference evidence="1 2" key="1">
    <citation type="submission" date="2020-01" db="EMBL/GenBank/DDBJ databases">
        <title>Leptobacterium flavescens.</title>
        <authorList>
            <person name="Wang G."/>
        </authorList>
    </citation>
    <scope>NUCLEOTIDE SEQUENCE [LARGE SCALE GENOMIC DNA]</scope>
    <source>
        <strain evidence="1 2">KCTC 22160</strain>
    </source>
</reference>
<sequence length="344" mass="38208">MKNFLYLLAGLFLFSCNTKKEYIPREFNTVDVEEIYSDSISIRAIELTDEGELWFAANKGIYGRYTKEGAMITERISVDTIYPAFRSVAYNGKDAFALSIANPALLFKLTPELKMVYKEVHENVFYDSMTFWNEKEGIAMGDPTDNCLSIIITRDGGDTWTKLSCDKLPQSGEGEAAFAASDTNIAIYGDHTWIVSGGMRSRVFYSLDRGESWEVYETPIIQGVATQGIYSVDFYDENNGVVIGGDYTKPEGNEKNKAVTTDGGKTWTLVSDGGGAVYKSCVQYIPGSQANEMVAVGFTGISFSNDSGNSWKKLSDEGFYTIKFLNDSTAYAAGRNRIARLRFK</sequence>
<dbReference type="PANTHER" id="PTHR47199:SF2">
    <property type="entry name" value="PHOTOSYSTEM II STABILITY_ASSEMBLY FACTOR HCF136, CHLOROPLASTIC"/>
    <property type="match status" value="1"/>
</dbReference>
<evidence type="ECO:0000313" key="1">
    <source>
        <dbReference type="EMBL" id="NER12016.1"/>
    </source>
</evidence>
<dbReference type="SUPFAM" id="SSF110296">
    <property type="entry name" value="Oligoxyloglucan reducing end-specific cellobiohydrolase"/>
    <property type="match status" value="1"/>
</dbReference>
<dbReference type="InterPro" id="IPR015943">
    <property type="entry name" value="WD40/YVTN_repeat-like_dom_sf"/>
</dbReference>
<dbReference type="PROSITE" id="PS51257">
    <property type="entry name" value="PROKAR_LIPOPROTEIN"/>
    <property type="match status" value="1"/>
</dbReference>
<gene>
    <name evidence="1" type="ORF">GWK08_01055</name>
</gene>
<evidence type="ECO:0000313" key="2">
    <source>
        <dbReference type="Proteomes" id="UP000468581"/>
    </source>
</evidence>
<dbReference type="CDD" id="cd15482">
    <property type="entry name" value="Sialidase_non-viral"/>
    <property type="match status" value="1"/>
</dbReference>
<dbReference type="Pfam" id="PF02012">
    <property type="entry name" value="BNR"/>
    <property type="match status" value="1"/>
</dbReference>
<organism evidence="1 2">
    <name type="scientific">Leptobacterium flavescens</name>
    <dbReference type="NCBI Taxonomy" id="472055"/>
    <lineage>
        <taxon>Bacteria</taxon>
        <taxon>Pseudomonadati</taxon>
        <taxon>Bacteroidota</taxon>
        <taxon>Flavobacteriia</taxon>
        <taxon>Flavobacteriales</taxon>
        <taxon>Flavobacteriaceae</taxon>
        <taxon>Leptobacterium</taxon>
    </lineage>
</organism>
<keyword evidence="2" id="KW-1185">Reference proteome</keyword>
<dbReference type="Proteomes" id="UP000468581">
    <property type="component" value="Unassembled WGS sequence"/>
</dbReference>
<dbReference type="EMBL" id="JAABOO010000001">
    <property type="protein sequence ID" value="NER12016.1"/>
    <property type="molecule type" value="Genomic_DNA"/>
</dbReference>
<dbReference type="InterPro" id="IPR002860">
    <property type="entry name" value="BNR_rpt"/>
</dbReference>
<protein>
    <submittedName>
        <fullName evidence="1">Oxidoreductase</fullName>
    </submittedName>
</protein>
<accession>A0A6P0UNV6</accession>
<dbReference type="PANTHER" id="PTHR47199">
    <property type="entry name" value="PHOTOSYSTEM II STABILITY/ASSEMBLY FACTOR HCF136, CHLOROPLASTIC"/>
    <property type="match status" value="1"/>
</dbReference>
<comment type="caution">
    <text evidence="1">The sequence shown here is derived from an EMBL/GenBank/DDBJ whole genome shotgun (WGS) entry which is preliminary data.</text>
</comment>
<dbReference type="Gene3D" id="2.130.10.10">
    <property type="entry name" value="YVTN repeat-like/Quinoprotein amine dehydrogenase"/>
    <property type="match status" value="1"/>
</dbReference>
<dbReference type="AlphaFoldDB" id="A0A6P0UNV6"/>
<proteinExistence type="predicted"/>
<dbReference type="RefSeq" id="WP_163605055.1">
    <property type="nucleotide sequence ID" value="NZ_JAABOO010000001.1"/>
</dbReference>